<comment type="caution">
    <text evidence="2">The sequence shown here is derived from an EMBL/GenBank/DDBJ whole genome shotgun (WGS) entry which is preliminary data.</text>
</comment>
<organism evidence="2 3">
    <name type="scientific">Dryococelus australis</name>
    <dbReference type="NCBI Taxonomy" id="614101"/>
    <lineage>
        <taxon>Eukaryota</taxon>
        <taxon>Metazoa</taxon>
        <taxon>Ecdysozoa</taxon>
        <taxon>Arthropoda</taxon>
        <taxon>Hexapoda</taxon>
        <taxon>Insecta</taxon>
        <taxon>Pterygota</taxon>
        <taxon>Neoptera</taxon>
        <taxon>Polyneoptera</taxon>
        <taxon>Phasmatodea</taxon>
        <taxon>Verophasmatodea</taxon>
        <taxon>Anareolatae</taxon>
        <taxon>Phasmatidae</taxon>
        <taxon>Eurycanthinae</taxon>
        <taxon>Dryococelus</taxon>
    </lineage>
</organism>
<dbReference type="Proteomes" id="UP001159363">
    <property type="component" value="Chromosome X"/>
</dbReference>
<protein>
    <submittedName>
        <fullName evidence="2">Uncharacterized protein</fullName>
    </submittedName>
</protein>
<feature type="non-terminal residue" evidence="2">
    <location>
        <position position="337"/>
    </location>
</feature>
<keyword evidence="1" id="KW-0175">Coiled coil</keyword>
<reference evidence="2 3" key="1">
    <citation type="submission" date="2023-02" db="EMBL/GenBank/DDBJ databases">
        <title>LHISI_Scaffold_Assembly.</title>
        <authorList>
            <person name="Stuart O.P."/>
            <person name="Cleave R."/>
            <person name="Magrath M.J.L."/>
            <person name="Mikheyev A.S."/>
        </authorList>
    </citation>
    <scope>NUCLEOTIDE SEQUENCE [LARGE SCALE GENOMIC DNA]</scope>
    <source>
        <strain evidence="2">Daus_M_001</strain>
        <tissue evidence="2">Leg muscle</tissue>
    </source>
</reference>
<feature type="coiled-coil region" evidence="1">
    <location>
        <begin position="100"/>
        <end position="127"/>
    </location>
</feature>
<dbReference type="EMBL" id="JARBHB010000004">
    <property type="protein sequence ID" value="KAJ8885386.1"/>
    <property type="molecule type" value="Genomic_DNA"/>
</dbReference>
<proteinExistence type="predicted"/>
<name>A0ABQ9HM05_9NEOP</name>
<evidence type="ECO:0000313" key="2">
    <source>
        <dbReference type="EMBL" id="KAJ8885386.1"/>
    </source>
</evidence>
<sequence>MKEQSRKERKLGHEVRKEKESAIGVTRLRSRSDATTNIFGRFRYWVGTEDIDNTSPQETVFVELVVTLYTIGNSQDFIPKVCNEANALLQKFLLFETILVATAFLLVSSAQNELENAESQFDQVFRAVKMFTFMMPRLLDEKIEGNPSLEALNLYLELELPSKRVRKIKKMAGELADDEETTVTEEDKFRTKYFNIIDKLNQSMGNRSADQKNLYLLIEELESFVQDWPQIFSSLIEEYTRDADMESDSESDTSEEILQNEVRTCRMEDPCKECINCASLQYDKKYNLEGFFIMQCERDKLVALGNDMVIDNLREQSEEMRRFLVLQKLEISGTQSF</sequence>
<evidence type="ECO:0000313" key="3">
    <source>
        <dbReference type="Proteomes" id="UP001159363"/>
    </source>
</evidence>
<keyword evidence="3" id="KW-1185">Reference proteome</keyword>
<accession>A0ABQ9HM05</accession>
<evidence type="ECO:0000256" key="1">
    <source>
        <dbReference type="SAM" id="Coils"/>
    </source>
</evidence>
<gene>
    <name evidence="2" type="ORF">PR048_011583</name>
</gene>